<evidence type="ECO:0000313" key="2">
    <source>
        <dbReference type="Proteomes" id="UP000824035"/>
    </source>
</evidence>
<dbReference type="EMBL" id="DXBV01000081">
    <property type="protein sequence ID" value="HIZ31192.1"/>
    <property type="molecule type" value="Genomic_DNA"/>
</dbReference>
<dbReference type="Proteomes" id="UP000824035">
    <property type="component" value="Unassembled WGS sequence"/>
</dbReference>
<evidence type="ECO:0000313" key="1">
    <source>
        <dbReference type="EMBL" id="HIZ31192.1"/>
    </source>
</evidence>
<dbReference type="InterPro" id="IPR050155">
    <property type="entry name" value="HAD-like_hydrolase_sf"/>
</dbReference>
<reference evidence="1" key="2">
    <citation type="submission" date="2021-04" db="EMBL/GenBank/DDBJ databases">
        <authorList>
            <person name="Gilroy R."/>
        </authorList>
    </citation>
    <scope>NUCLEOTIDE SEQUENCE</scope>
    <source>
        <strain evidence="1">ChiGjej4B4-18154</strain>
    </source>
</reference>
<proteinExistence type="predicted"/>
<dbReference type="GO" id="GO:0008967">
    <property type="term" value="F:phosphoglycolate phosphatase activity"/>
    <property type="evidence" value="ECO:0007669"/>
    <property type="project" value="TreeGrafter"/>
</dbReference>
<reference evidence="1" key="1">
    <citation type="journal article" date="2021" name="PeerJ">
        <title>Extensive microbial diversity within the chicken gut microbiome revealed by metagenomics and culture.</title>
        <authorList>
            <person name="Gilroy R."/>
            <person name="Ravi A."/>
            <person name="Getino M."/>
            <person name="Pursley I."/>
            <person name="Horton D.L."/>
            <person name="Alikhan N.F."/>
            <person name="Baker D."/>
            <person name="Gharbi K."/>
            <person name="Hall N."/>
            <person name="Watson M."/>
            <person name="Adriaenssens E.M."/>
            <person name="Foster-Nyarko E."/>
            <person name="Jarju S."/>
            <person name="Secka A."/>
            <person name="Antonio M."/>
            <person name="Oren A."/>
            <person name="Chaudhuri R.R."/>
            <person name="La Ragione R."/>
            <person name="Hildebrand F."/>
            <person name="Pallen M.J."/>
        </authorList>
    </citation>
    <scope>NUCLEOTIDE SEQUENCE</scope>
    <source>
        <strain evidence="1">ChiGjej4B4-18154</strain>
    </source>
</reference>
<dbReference type="PANTHER" id="PTHR43434:SF1">
    <property type="entry name" value="PHOSPHOGLYCOLATE PHOSPHATASE"/>
    <property type="match status" value="1"/>
</dbReference>
<dbReference type="SUPFAM" id="SSF56784">
    <property type="entry name" value="HAD-like"/>
    <property type="match status" value="1"/>
</dbReference>
<dbReference type="PANTHER" id="PTHR43434">
    <property type="entry name" value="PHOSPHOGLYCOLATE PHOSPHATASE"/>
    <property type="match status" value="1"/>
</dbReference>
<protein>
    <submittedName>
        <fullName evidence="1">HAD hydrolase-like protein</fullName>
    </submittedName>
</protein>
<accession>A0A9D2J001</accession>
<dbReference type="Pfam" id="PF00702">
    <property type="entry name" value="Hydrolase"/>
    <property type="match status" value="1"/>
</dbReference>
<dbReference type="InterPro" id="IPR036412">
    <property type="entry name" value="HAD-like_sf"/>
</dbReference>
<dbReference type="AlphaFoldDB" id="A0A9D2J001"/>
<comment type="caution">
    <text evidence="1">The sequence shown here is derived from an EMBL/GenBank/DDBJ whole genome shotgun (WGS) entry which is preliminary data.</text>
</comment>
<sequence length="218" mass="25066">MKFPCLVLDHDDTVVRSTPTIHYPAFVEALKKLRPDIHWTLEQFIAYNFDPGFEALCRDILHFTPEEMAIQEAGWLAWSNANIAPAFEGMDRLLRRFKEQDGLVCVVSHSNSVTIRRDYKHHFGFEPDLIFGWELGTDKRKPAPWPLEQIMTRFDLAPGQLLMVDDLKPGWQMAKTCGVPFAFAGWGCEVEGVRSFMKQNADYYLQKVQELETIVLGS</sequence>
<name>A0A9D2J001_9FIRM</name>
<dbReference type="GO" id="GO:0006281">
    <property type="term" value="P:DNA repair"/>
    <property type="evidence" value="ECO:0007669"/>
    <property type="project" value="TreeGrafter"/>
</dbReference>
<dbReference type="InterPro" id="IPR023214">
    <property type="entry name" value="HAD_sf"/>
</dbReference>
<keyword evidence="1" id="KW-0378">Hydrolase</keyword>
<organism evidence="1 2">
    <name type="scientific">Candidatus Allofournierella merdipullorum</name>
    <dbReference type="NCBI Taxonomy" id="2838595"/>
    <lineage>
        <taxon>Bacteria</taxon>
        <taxon>Bacillati</taxon>
        <taxon>Bacillota</taxon>
        <taxon>Clostridia</taxon>
        <taxon>Eubacteriales</taxon>
        <taxon>Oscillospiraceae</taxon>
        <taxon>Allofournierella</taxon>
    </lineage>
</organism>
<dbReference type="Gene3D" id="3.40.50.1000">
    <property type="entry name" value="HAD superfamily/HAD-like"/>
    <property type="match status" value="1"/>
</dbReference>
<gene>
    <name evidence="1" type="ORF">H9813_08210</name>
</gene>